<dbReference type="Proteomes" id="UP000198736">
    <property type="component" value="Unassembled WGS sequence"/>
</dbReference>
<proteinExistence type="predicted"/>
<protein>
    <submittedName>
        <fullName evidence="2">Uncharacterized protein</fullName>
    </submittedName>
</protein>
<reference evidence="3" key="1">
    <citation type="submission" date="2015-10" db="EMBL/GenBank/DDBJ databases">
        <authorList>
            <person name="Luecker S."/>
            <person name="Luecker S."/>
        </authorList>
    </citation>
    <scope>NUCLEOTIDE SEQUENCE [LARGE SCALE GENOMIC DNA]</scope>
</reference>
<evidence type="ECO:0000256" key="1">
    <source>
        <dbReference type="SAM" id="MobiDB-lite"/>
    </source>
</evidence>
<dbReference type="EMBL" id="CZPZ01000036">
    <property type="protein sequence ID" value="CUS39975.1"/>
    <property type="molecule type" value="Genomic_DNA"/>
</dbReference>
<feature type="region of interest" description="Disordered" evidence="1">
    <location>
        <begin position="1"/>
        <end position="23"/>
    </location>
</feature>
<evidence type="ECO:0000313" key="3">
    <source>
        <dbReference type="Proteomes" id="UP000198736"/>
    </source>
</evidence>
<dbReference type="AlphaFoldDB" id="A0A0S4LQZ1"/>
<gene>
    <name evidence="2" type="ORF">COMA2_90154</name>
</gene>
<organism evidence="2 3">
    <name type="scientific">Candidatus Nitrospira nitrificans</name>
    <dbReference type="NCBI Taxonomy" id="1742973"/>
    <lineage>
        <taxon>Bacteria</taxon>
        <taxon>Pseudomonadati</taxon>
        <taxon>Nitrospirota</taxon>
        <taxon>Nitrospiria</taxon>
        <taxon>Nitrospirales</taxon>
        <taxon>Nitrospiraceae</taxon>
        <taxon>Nitrospira</taxon>
    </lineage>
</organism>
<name>A0A0S4LQZ1_9BACT</name>
<keyword evidence="3" id="KW-1185">Reference proteome</keyword>
<accession>A0A0S4LQZ1</accession>
<sequence>MRGEQKTERRAEEQEDSHAGGLIFRSQTKSMLGMERGQSEILLRARTKPD</sequence>
<evidence type="ECO:0000313" key="2">
    <source>
        <dbReference type="EMBL" id="CUS39975.1"/>
    </source>
</evidence>
<feature type="compositionally biased region" description="Basic and acidic residues" evidence="1">
    <location>
        <begin position="1"/>
        <end position="18"/>
    </location>
</feature>